<name>A0ABQ1VE92_9RHOB</name>
<protein>
    <submittedName>
        <fullName evidence="1">Uncharacterized protein</fullName>
    </submittedName>
</protein>
<proteinExistence type="predicted"/>
<dbReference type="Proteomes" id="UP000640509">
    <property type="component" value="Unassembled WGS sequence"/>
</dbReference>
<keyword evidence="2" id="KW-1185">Reference proteome</keyword>
<evidence type="ECO:0000313" key="2">
    <source>
        <dbReference type="Proteomes" id="UP000640509"/>
    </source>
</evidence>
<dbReference type="RefSeq" id="WP_188713943.1">
    <property type="nucleotide sequence ID" value="NZ_BMIV01000001.1"/>
</dbReference>
<dbReference type="EMBL" id="BMIV01000001">
    <property type="protein sequence ID" value="GGF56802.1"/>
    <property type="molecule type" value="Genomic_DNA"/>
</dbReference>
<evidence type="ECO:0000313" key="1">
    <source>
        <dbReference type="EMBL" id="GGF56802.1"/>
    </source>
</evidence>
<sequence length="92" mass="9650">MTPNFITGLALSVPTAVVSPAALWQDDLPAHRRASDYATIAIGARQQAQGPIVRRLRDGRVSIEAGGRVLTGHAVAPRPAPGLWARISAAMS</sequence>
<gene>
    <name evidence="1" type="ORF">GCM10011402_05960</name>
</gene>
<comment type="caution">
    <text evidence="1">The sequence shown here is derived from an EMBL/GenBank/DDBJ whole genome shotgun (WGS) entry which is preliminary data.</text>
</comment>
<reference evidence="2" key="1">
    <citation type="journal article" date="2019" name="Int. J. Syst. Evol. Microbiol.">
        <title>The Global Catalogue of Microorganisms (GCM) 10K type strain sequencing project: providing services to taxonomists for standard genome sequencing and annotation.</title>
        <authorList>
            <consortium name="The Broad Institute Genomics Platform"/>
            <consortium name="The Broad Institute Genome Sequencing Center for Infectious Disease"/>
            <person name="Wu L."/>
            <person name="Ma J."/>
        </authorList>
    </citation>
    <scope>NUCLEOTIDE SEQUENCE [LARGE SCALE GENOMIC DNA]</scope>
    <source>
        <strain evidence="2">CGMCC 1.15419</strain>
    </source>
</reference>
<organism evidence="1 2">
    <name type="scientific">Paracoccus acridae</name>
    <dbReference type="NCBI Taxonomy" id="1795310"/>
    <lineage>
        <taxon>Bacteria</taxon>
        <taxon>Pseudomonadati</taxon>
        <taxon>Pseudomonadota</taxon>
        <taxon>Alphaproteobacteria</taxon>
        <taxon>Rhodobacterales</taxon>
        <taxon>Paracoccaceae</taxon>
        <taxon>Paracoccus</taxon>
    </lineage>
</organism>
<accession>A0ABQ1VE92</accession>